<evidence type="ECO:0000256" key="3">
    <source>
        <dbReference type="ARBA" id="ARBA00023163"/>
    </source>
</evidence>
<dbReference type="GO" id="GO:0006355">
    <property type="term" value="P:regulation of DNA-templated transcription"/>
    <property type="evidence" value="ECO:0007669"/>
    <property type="project" value="InterPro"/>
</dbReference>
<gene>
    <name evidence="6" type="ORF">K2173_019981</name>
</gene>
<keyword evidence="3" id="KW-0804">Transcription</keyword>
<dbReference type="Pfam" id="PF02365">
    <property type="entry name" value="NAM"/>
    <property type="match status" value="1"/>
</dbReference>
<name>A0AAV8U6N4_9ROSI</name>
<keyword evidence="7" id="KW-1185">Reference proteome</keyword>
<dbReference type="PROSITE" id="PS51005">
    <property type="entry name" value="NAC"/>
    <property type="match status" value="1"/>
</dbReference>
<feature type="domain" description="NAC" evidence="5">
    <location>
        <begin position="11"/>
        <end position="160"/>
    </location>
</feature>
<dbReference type="GO" id="GO:0003677">
    <property type="term" value="F:DNA binding"/>
    <property type="evidence" value="ECO:0007669"/>
    <property type="project" value="UniProtKB-KW"/>
</dbReference>
<keyword evidence="4" id="KW-0539">Nucleus</keyword>
<proteinExistence type="predicted"/>
<evidence type="ECO:0000313" key="7">
    <source>
        <dbReference type="Proteomes" id="UP001159364"/>
    </source>
</evidence>
<dbReference type="AlphaFoldDB" id="A0AAV8U6N4"/>
<keyword evidence="2" id="KW-0238">DNA-binding</keyword>
<evidence type="ECO:0000256" key="1">
    <source>
        <dbReference type="ARBA" id="ARBA00023015"/>
    </source>
</evidence>
<dbReference type="InterPro" id="IPR003441">
    <property type="entry name" value="NAC-dom"/>
</dbReference>
<dbReference type="PANTHER" id="PTHR31719:SF130">
    <property type="entry name" value="NAC DOMAIN-CONTAINING PROTEIN 18"/>
    <property type="match status" value="1"/>
</dbReference>
<comment type="caution">
    <text evidence="6">The sequence shown here is derived from an EMBL/GenBank/DDBJ whole genome shotgun (WGS) entry which is preliminary data.</text>
</comment>
<dbReference type="Proteomes" id="UP001159364">
    <property type="component" value="Linkage Group LG01"/>
</dbReference>
<evidence type="ECO:0000313" key="6">
    <source>
        <dbReference type="EMBL" id="KAJ8774977.1"/>
    </source>
</evidence>
<dbReference type="InterPro" id="IPR036093">
    <property type="entry name" value="NAC_dom_sf"/>
</dbReference>
<reference evidence="6 7" key="1">
    <citation type="submission" date="2021-09" db="EMBL/GenBank/DDBJ databases">
        <title>Genomic insights and catalytic innovation underlie evolution of tropane alkaloids biosynthesis.</title>
        <authorList>
            <person name="Wang Y.-J."/>
            <person name="Tian T."/>
            <person name="Huang J.-P."/>
            <person name="Huang S.-X."/>
        </authorList>
    </citation>
    <scope>NUCLEOTIDE SEQUENCE [LARGE SCALE GENOMIC DNA]</scope>
    <source>
        <strain evidence="6">KIB-2018</strain>
        <tissue evidence="6">Leaf</tissue>
    </source>
</reference>
<evidence type="ECO:0000256" key="2">
    <source>
        <dbReference type="ARBA" id="ARBA00023125"/>
    </source>
</evidence>
<dbReference type="PANTHER" id="PTHR31719">
    <property type="entry name" value="NAC TRANSCRIPTION FACTOR 56"/>
    <property type="match status" value="1"/>
</dbReference>
<accession>A0AAV8U6N4</accession>
<organism evidence="6 7">
    <name type="scientific">Erythroxylum novogranatense</name>
    <dbReference type="NCBI Taxonomy" id="1862640"/>
    <lineage>
        <taxon>Eukaryota</taxon>
        <taxon>Viridiplantae</taxon>
        <taxon>Streptophyta</taxon>
        <taxon>Embryophyta</taxon>
        <taxon>Tracheophyta</taxon>
        <taxon>Spermatophyta</taxon>
        <taxon>Magnoliopsida</taxon>
        <taxon>eudicotyledons</taxon>
        <taxon>Gunneridae</taxon>
        <taxon>Pentapetalae</taxon>
        <taxon>rosids</taxon>
        <taxon>fabids</taxon>
        <taxon>Malpighiales</taxon>
        <taxon>Erythroxylaceae</taxon>
        <taxon>Erythroxylum</taxon>
    </lineage>
</organism>
<evidence type="ECO:0000256" key="4">
    <source>
        <dbReference type="ARBA" id="ARBA00023242"/>
    </source>
</evidence>
<sequence length="185" mass="21363">MNLPLPPEFKQIPGYRFNPTDTELVEDYLKRKVLCCPRPLDMIPILDDVYSYSPFQLLLNNSGVMDGDTWIFFSQRKTGINIAKEGYYQVCTEREVKSINEVIGFVQTSIFYCGEPPNGYITDWILEEFRLNPNAVYGRETNHITQKRIQNIVVCKIFRDLQSSDTECDSPLSDIECDLPLSDTE</sequence>
<protein>
    <recommendedName>
        <fullName evidence="5">NAC domain-containing protein</fullName>
    </recommendedName>
</protein>
<dbReference type="EMBL" id="JAIWQS010000001">
    <property type="protein sequence ID" value="KAJ8774977.1"/>
    <property type="molecule type" value="Genomic_DNA"/>
</dbReference>
<dbReference type="Gene3D" id="2.170.150.80">
    <property type="entry name" value="NAC domain"/>
    <property type="match status" value="1"/>
</dbReference>
<evidence type="ECO:0000259" key="5">
    <source>
        <dbReference type="PROSITE" id="PS51005"/>
    </source>
</evidence>
<dbReference type="SUPFAM" id="SSF101941">
    <property type="entry name" value="NAC domain"/>
    <property type="match status" value="1"/>
</dbReference>
<keyword evidence="1" id="KW-0805">Transcription regulation</keyword>